<dbReference type="GO" id="GO:0008270">
    <property type="term" value="F:zinc ion binding"/>
    <property type="evidence" value="ECO:0007669"/>
    <property type="project" value="InterPro"/>
</dbReference>
<gene>
    <name evidence="3" type="ORF">MMSR116_13430</name>
</gene>
<accession>A0A6B9FUB6</accession>
<evidence type="ECO:0000256" key="1">
    <source>
        <dbReference type="ARBA" id="ARBA00007031"/>
    </source>
</evidence>
<protein>
    <submittedName>
        <fullName evidence="3">Uncharacterized protein</fullName>
    </submittedName>
</protein>
<feature type="compositionally biased region" description="Basic and acidic residues" evidence="2">
    <location>
        <begin position="145"/>
        <end position="157"/>
    </location>
</feature>
<dbReference type="AlphaFoldDB" id="A0A6B9FUB6"/>
<name>A0A6B9FUB6_9HYPH</name>
<comment type="similarity">
    <text evidence="1">Belongs to the ros/MucR family.</text>
</comment>
<evidence type="ECO:0000256" key="2">
    <source>
        <dbReference type="SAM" id="MobiDB-lite"/>
    </source>
</evidence>
<feature type="region of interest" description="Disordered" evidence="2">
    <location>
        <begin position="94"/>
        <end position="173"/>
    </location>
</feature>
<dbReference type="EMBL" id="CP043538">
    <property type="protein sequence ID" value="QGY06171.1"/>
    <property type="molecule type" value="Genomic_DNA"/>
</dbReference>
<proteinExistence type="inferred from homology"/>
<evidence type="ECO:0000313" key="4">
    <source>
        <dbReference type="Proteomes" id="UP000012488"/>
    </source>
</evidence>
<dbReference type="GO" id="GO:0006355">
    <property type="term" value="P:regulation of DNA-templated transcription"/>
    <property type="evidence" value="ECO:0007669"/>
    <property type="project" value="InterPro"/>
</dbReference>
<dbReference type="Gene3D" id="1.10.10.1550">
    <property type="entry name" value="ROS/MUCR transcriptional regulator protein"/>
    <property type="match status" value="1"/>
</dbReference>
<reference evidence="3 4" key="2">
    <citation type="journal article" date="2013" name="Genome Announc.">
        <title>Draft Genome Sequence of Methylobacterium mesophilicum Strain SR1.6/6, Isolated from Citrus sinensis.</title>
        <authorList>
            <person name="Marinho Almeida D."/>
            <person name="Dini-Andreote F."/>
            <person name="Camargo Neves A.A."/>
            <person name="Juca Ramos R.T."/>
            <person name="Andreote F.D."/>
            <person name="Carneiro A.R."/>
            <person name="Oliveira de Souza Lima A."/>
            <person name="Caracciolo Gomes de Sa P.H."/>
            <person name="Ribeiro Barbosa M.S."/>
            <person name="Araujo W.L."/>
            <person name="Silva A."/>
        </authorList>
    </citation>
    <scope>NUCLEOTIDE SEQUENCE [LARGE SCALE GENOMIC DNA]</scope>
    <source>
        <strain evidence="3 4">SR1.6/6</strain>
    </source>
</reference>
<dbReference type="Pfam" id="PF05443">
    <property type="entry name" value="ROS_MUCR"/>
    <property type="match status" value="1"/>
</dbReference>
<dbReference type="InterPro" id="IPR041920">
    <property type="entry name" value="ROS/MUCR_sf"/>
</dbReference>
<dbReference type="KEGG" id="mmes:MMSR116_13430"/>
<dbReference type="GO" id="GO:0003677">
    <property type="term" value="F:DNA binding"/>
    <property type="evidence" value="ECO:0007669"/>
    <property type="project" value="InterPro"/>
</dbReference>
<dbReference type="InterPro" id="IPR008807">
    <property type="entry name" value="ROS_MUCR"/>
</dbReference>
<reference evidence="3 4" key="1">
    <citation type="journal article" date="2012" name="Genet. Mol. Biol.">
        <title>Analysis of 16S rRNA and mxaF genes revealing insights into Methylobacterium niche-specific plant association.</title>
        <authorList>
            <person name="Dourado M.N."/>
            <person name="Andreote F.D."/>
            <person name="Dini-Andreote F."/>
            <person name="Conti R."/>
            <person name="Araujo J.M."/>
            <person name="Araujo W.L."/>
        </authorList>
    </citation>
    <scope>NUCLEOTIDE SEQUENCE [LARGE SCALE GENOMIC DNA]</scope>
    <source>
        <strain evidence="3 4">SR1.6/6</strain>
    </source>
</reference>
<organism evidence="3 4">
    <name type="scientific">Methylobacterium mesophilicum SR1.6/6</name>
    <dbReference type="NCBI Taxonomy" id="908290"/>
    <lineage>
        <taxon>Bacteria</taxon>
        <taxon>Pseudomonadati</taxon>
        <taxon>Pseudomonadota</taxon>
        <taxon>Alphaproteobacteria</taxon>
        <taxon>Hyphomicrobiales</taxon>
        <taxon>Methylobacteriaceae</taxon>
        <taxon>Methylobacterium</taxon>
    </lineage>
</organism>
<dbReference type="Proteomes" id="UP000012488">
    <property type="component" value="Chromosome"/>
</dbReference>
<sequence>MLFWRYLRKSTTRNAASAGSVHLECRLLADGVAAAEFFNHWVPAPKLSDVMGRLHAALVRLARDLTKRWGTARAEQPSSAQFHKSLQPAGIVGVIDGKTRKRPERHLTGPCLDPKRYRRRHGLPVDDLSVAPATPSSAPPSPRRWGRDRQARGRDRGQAGAARPSDPFRAVAA</sequence>
<evidence type="ECO:0000313" key="3">
    <source>
        <dbReference type="EMBL" id="QGY06171.1"/>
    </source>
</evidence>